<sequence>MADSLQDMYNQAMRNPDLRSLADIVYDRMPNTSLYDSPLKAGTYGETSTSFINDPSISFDRKQLAQDPTSIKNTIHHELVHALDSNLANQAVFGRANTPEQRQFSDAYSKLDSRQWLENHINILDRQQQQSPTLKRGNRLNDAKELLDDRNDKGQLYRGNSSELRAFGTANSVHPQGAMRPAYYKDKETGQLRGVQHLDPTMATEQAILTDLAERARSSKEHPHTNWIRSIFSK</sequence>
<protein>
    <submittedName>
        <fullName evidence="1">Uncharacterized protein</fullName>
    </submittedName>
</protein>
<organism evidence="1">
    <name type="scientific">uncultured Caudovirales phage</name>
    <dbReference type="NCBI Taxonomy" id="2100421"/>
    <lineage>
        <taxon>Viruses</taxon>
        <taxon>Duplodnaviria</taxon>
        <taxon>Heunggongvirae</taxon>
        <taxon>Uroviricota</taxon>
        <taxon>Caudoviricetes</taxon>
        <taxon>Peduoviridae</taxon>
        <taxon>Maltschvirus</taxon>
        <taxon>Maltschvirus maltsch</taxon>
    </lineage>
</organism>
<evidence type="ECO:0000313" key="1">
    <source>
        <dbReference type="EMBL" id="CAB4130819.1"/>
    </source>
</evidence>
<evidence type="ECO:0000313" key="2">
    <source>
        <dbReference type="EMBL" id="CAB5222042.1"/>
    </source>
</evidence>
<dbReference type="EMBL" id="LR798296">
    <property type="protein sequence ID" value="CAB5222042.1"/>
    <property type="molecule type" value="Genomic_DNA"/>
</dbReference>
<name>A0A6J5LGM4_9CAUD</name>
<accession>A0A6J5LGM4</accession>
<proteinExistence type="predicted"/>
<gene>
    <name evidence="1" type="ORF">UFOVP128_33</name>
    <name evidence="2" type="ORF">UFOVP243_11</name>
</gene>
<dbReference type="EMBL" id="LR796239">
    <property type="protein sequence ID" value="CAB4130819.1"/>
    <property type="molecule type" value="Genomic_DNA"/>
</dbReference>
<reference evidence="1" key="1">
    <citation type="submission" date="2020-04" db="EMBL/GenBank/DDBJ databases">
        <authorList>
            <person name="Chiriac C."/>
            <person name="Salcher M."/>
            <person name="Ghai R."/>
            <person name="Kavagutti S V."/>
        </authorList>
    </citation>
    <scope>NUCLEOTIDE SEQUENCE</scope>
</reference>